<sequence length="100" mass="11620">MRRMDHQEPRLGKEVHTLRNAYGPELVLVDEDGGGETVYRIVHEVEVDGEHYAVLQEAGNHEEDAYLFRVGHERVEPVEDDAEWEKVAEAIDELLYFDEQ</sequence>
<dbReference type="Pfam" id="PF06949">
    <property type="entry name" value="DUF1292"/>
    <property type="match status" value="1"/>
</dbReference>
<reference evidence="1" key="1">
    <citation type="journal article" date="2013" name="Int. J. Syst. Evol. Microbiol.">
        <title>Polycladomyces abyssicola gen. nov., sp. nov., a thermophilic filamentous bacterium isolated from hemipelagic sediment.</title>
        <authorList>
            <person name="Tsubouchi T."/>
            <person name="Shimane Y."/>
            <person name="Mori K."/>
            <person name="Usui K."/>
            <person name="Hiraki T."/>
            <person name="Tame A."/>
            <person name="Uematsu K."/>
            <person name="Maruyama T."/>
            <person name="Hatada Y."/>
        </authorList>
    </citation>
    <scope>NUCLEOTIDE SEQUENCE</scope>
    <source>
        <strain evidence="1">JIR-001</strain>
    </source>
</reference>
<keyword evidence="2" id="KW-1185">Reference proteome</keyword>
<evidence type="ECO:0000313" key="2">
    <source>
        <dbReference type="Proteomes" id="UP000677436"/>
    </source>
</evidence>
<accession>A0A8D5UIG6</accession>
<organism evidence="1 2">
    <name type="scientific">Polycladomyces abyssicola</name>
    <dbReference type="NCBI Taxonomy" id="1125966"/>
    <lineage>
        <taxon>Bacteria</taxon>
        <taxon>Bacillati</taxon>
        <taxon>Bacillota</taxon>
        <taxon>Bacilli</taxon>
        <taxon>Bacillales</taxon>
        <taxon>Thermoactinomycetaceae</taxon>
        <taxon>Polycladomyces</taxon>
    </lineage>
</organism>
<protein>
    <recommendedName>
        <fullName evidence="3">DUF1292 domain-containing protein</fullName>
    </recommendedName>
</protein>
<dbReference type="AlphaFoldDB" id="A0A8D5UIG6"/>
<dbReference type="KEGG" id="pabs:JIR001_22750"/>
<dbReference type="Proteomes" id="UP000677436">
    <property type="component" value="Chromosome"/>
</dbReference>
<gene>
    <name evidence="1" type="ORF">JIR001_22750</name>
</gene>
<proteinExistence type="predicted"/>
<name>A0A8D5UIG6_9BACL</name>
<evidence type="ECO:0008006" key="3">
    <source>
        <dbReference type="Google" id="ProtNLM"/>
    </source>
</evidence>
<reference evidence="1" key="2">
    <citation type="journal article" date="2021" name="Microbiol. Resour. Announc.">
        <title>Complete Genome Sequence of Polycladomyces abyssicola JIR-001T, Isolated from Hemipelagic Sediment in Deep Seawater.</title>
        <authorList>
            <person name="Tsubouchi T."/>
            <person name="Kaneko Y."/>
        </authorList>
    </citation>
    <scope>NUCLEOTIDE SEQUENCE</scope>
    <source>
        <strain evidence="1">JIR-001</strain>
    </source>
</reference>
<evidence type="ECO:0000313" key="1">
    <source>
        <dbReference type="EMBL" id="BCU82492.1"/>
    </source>
</evidence>
<dbReference type="EMBL" id="AP024601">
    <property type="protein sequence ID" value="BCU82492.1"/>
    <property type="molecule type" value="Genomic_DNA"/>
</dbReference>
<dbReference type="InterPro" id="IPR009711">
    <property type="entry name" value="UPF0473"/>
</dbReference>